<dbReference type="PANTHER" id="PTHR11431:SF127">
    <property type="entry name" value="BACTERIAL NON-HEME FERRITIN"/>
    <property type="match status" value="1"/>
</dbReference>
<sequence length="176" mass="20351">MSLSEKVVRALNVQLNREIYSAYLYLSMSAYFESLGLKGFANWMRVQWQEELLHAMKFFDYIANRGSRVELYEIEAPPKEWNSPLEAFEFALEHEKSVTKQISDLVDLSIEEKDHATFNMLQWFVNEQVEEEQSFGEIVAKLKLAGNDTRALLFLDAELGQRKFGVEDEPGSAVQD</sequence>
<name>A0A7J3M158_ARCFL</name>
<dbReference type="InterPro" id="IPR008331">
    <property type="entry name" value="Ferritin_DPS_dom"/>
</dbReference>
<feature type="domain" description="Ferritin-like diiron" evidence="5">
    <location>
        <begin position="1"/>
        <end position="146"/>
    </location>
</feature>
<reference evidence="6" key="1">
    <citation type="journal article" date="2020" name="mSystems">
        <title>Genome- and Community-Level Interaction Insights into Carbon Utilization and Element Cycling Functions of Hydrothermarchaeota in Hydrothermal Sediment.</title>
        <authorList>
            <person name="Zhou Z."/>
            <person name="Liu Y."/>
            <person name="Xu W."/>
            <person name="Pan J."/>
            <person name="Luo Z.H."/>
            <person name="Li M."/>
        </authorList>
    </citation>
    <scope>NUCLEOTIDE SEQUENCE [LARGE SCALE GENOMIC DNA]</scope>
    <source>
        <strain evidence="6">SpSt-587</strain>
    </source>
</reference>
<keyword evidence="2" id="KW-0479">Metal-binding</keyword>
<keyword evidence="4" id="KW-0408">Iron</keyword>
<gene>
    <name evidence="6" type="ORF">ENT52_02510</name>
</gene>
<dbReference type="InterPro" id="IPR009078">
    <property type="entry name" value="Ferritin-like_SF"/>
</dbReference>
<dbReference type="CDD" id="cd01055">
    <property type="entry name" value="Nonheme_Ferritin"/>
    <property type="match status" value="1"/>
</dbReference>
<dbReference type="GO" id="GO:0005829">
    <property type="term" value="C:cytosol"/>
    <property type="evidence" value="ECO:0007669"/>
    <property type="project" value="TreeGrafter"/>
</dbReference>
<dbReference type="GO" id="GO:0042802">
    <property type="term" value="F:identical protein binding"/>
    <property type="evidence" value="ECO:0007669"/>
    <property type="project" value="UniProtKB-ARBA"/>
</dbReference>
<dbReference type="InterPro" id="IPR012347">
    <property type="entry name" value="Ferritin-like"/>
</dbReference>
<dbReference type="AlphaFoldDB" id="A0A7J3M158"/>
<proteinExistence type="predicted"/>
<dbReference type="GO" id="GO:0004322">
    <property type="term" value="F:ferroxidase activity"/>
    <property type="evidence" value="ECO:0007669"/>
    <property type="project" value="TreeGrafter"/>
</dbReference>
<evidence type="ECO:0000256" key="2">
    <source>
        <dbReference type="ARBA" id="ARBA00022723"/>
    </source>
</evidence>
<organism evidence="6">
    <name type="scientific">Archaeoglobus fulgidus</name>
    <dbReference type="NCBI Taxonomy" id="2234"/>
    <lineage>
        <taxon>Archaea</taxon>
        <taxon>Methanobacteriati</taxon>
        <taxon>Methanobacteriota</taxon>
        <taxon>Archaeoglobi</taxon>
        <taxon>Archaeoglobales</taxon>
        <taxon>Archaeoglobaceae</taxon>
        <taxon>Archaeoglobus</taxon>
    </lineage>
</organism>
<dbReference type="GO" id="GO:0006826">
    <property type="term" value="P:iron ion transport"/>
    <property type="evidence" value="ECO:0007669"/>
    <property type="project" value="InterPro"/>
</dbReference>
<dbReference type="InterPro" id="IPR041719">
    <property type="entry name" value="Ferritin_prok"/>
</dbReference>
<dbReference type="PANTHER" id="PTHR11431">
    <property type="entry name" value="FERRITIN"/>
    <property type="match status" value="1"/>
</dbReference>
<accession>A0A7J3M158</accession>
<evidence type="ECO:0000256" key="4">
    <source>
        <dbReference type="ARBA" id="ARBA00023004"/>
    </source>
</evidence>
<dbReference type="GO" id="GO:0006879">
    <property type="term" value="P:intracellular iron ion homeostasis"/>
    <property type="evidence" value="ECO:0007669"/>
    <property type="project" value="UniProtKB-KW"/>
</dbReference>
<protein>
    <submittedName>
        <fullName evidence="6">Ferritin</fullName>
    </submittedName>
</protein>
<dbReference type="EMBL" id="DSYZ01000057">
    <property type="protein sequence ID" value="HGT82583.1"/>
    <property type="molecule type" value="Genomic_DNA"/>
</dbReference>
<comment type="caution">
    <text evidence="6">The sequence shown here is derived from an EMBL/GenBank/DDBJ whole genome shotgun (WGS) entry which is preliminary data.</text>
</comment>
<evidence type="ECO:0000256" key="3">
    <source>
        <dbReference type="ARBA" id="ARBA00023002"/>
    </source>
</evidence>
<dbReference type="SUPFAM" id="SSF47240">
    <property type="entry name" value="Ferritin-like"/>
    <property type="match status" value="1"/>
</dbReference>
<dbReference type="GO" id="GO:0008198">
    <property type="term" value="F:ferrous iron binding"/>
    <property type="evidence" value="ECO:0007669"/>
    <property type="project" value="TreeGrafter"/>
</dbReference>
<dbReference type="Pfam" id="PF00210">
    <property type="entry name" value="Ferritin"/>
    <property type="match status" value="1"/>
</dbReference>
<keyword evidence="3" id="KW-0560">Oxidoreductase</keyword>
<evidence type="ECO:0000313" key="6">
    <source>
        <dbReference type="EMBL" id="HGT82583.1"/>
    </source>
</evidence>
<evidence type="ECO:0000256" key="1">
    <source>
        <dbReference type="ARBA" id="ARBA00022434"/>
    </source>
</evidence>
<dbReference type="InterPro" id="IPR001519">
    <property type="entry name" value="Ferritin"/>
</dbReference>
<dbReference type="GO" id="GO:0008199">
    <property type="term" value="F:ferric iron binding"/>
    <property type="evidence" value="ECO:0007669"/>
    <property type="project" value="InterPro"/>
</dbReference>
<dbReference type="FunFam" id="1.20.1260.10:FF:000001">
    <property type="entry name" value="Non-heme ferritin"/>
    <property type="match status" value="1"/>
</dbReference>
<evidence type="ECO:0000259" key="5">
    <source>
        <dbReference type="PROSITE" id="PS50905"/>
    </source>
</evidence>
<keyword evidence="1" id="KW-0409">Iron storage</keyword>
<dbReference type="Gene3D" id="1.20.1260.10">
    <property type="match status" value="1"/>
</dbReference>
<dbReference type="InterPro" id="IPR009040">
    <property type="entry name" value="Ferritin-like_diiron"/>
</dbReference>
<dbReference type="PROSITE" id="PS50905">
    <property type="entry name" value="FERRITIN_LIKE"/>
    <property type="match status" value="1"/>
</dbReference>